<accession>A0AAN7WYB5</accession>
<dbReference type="AlphaFoldDB" id="A0AAN7WYB5"/>
<sequence>MWTCLSVSRWIFLLTLTVVMLFLASEGVDGEIHIKCCKPTRQRKIAIKHCYNQTKRYYCNRPAYKVADKSGKWYCVPPNSSWLKELRDAGLKCPPDISPILRKMFKSL</sequence>
<feature type="signal peptide" evidence="2">
    <location>
        <begin position="1"/>
        <end position="30"/>
    </location>
</feature>
<dbReference type="Gene3D" id="2.40.50.40">
    <property type="match status" value="1"/>
</dbReference>
<dbReference type="GO" id="GO:0005615">
    <property type="term" value="C:extracellular space"/>
    <property type="evidence" value="ECO:0007669"/>
    <property type="project" value="UniProtKB-KW"/>
</dbReference>
<dbReference type="SUPFAM" id="SSF54117">
    <property type="entry name" value="Interleukin 8-like chemokines"/>
    <property type="match status" value="1"/>
</dbReference>
<keyword evidence="2" id="KW-0732">Signal</keyword>
<dbReference type="Pfam" id="PF00048">
    <property type="entry name" value="IL8"/>
    <property type="match status" value="1"/>
</dbReference>
<feature type="domain" description="Chemokine interleukin-8-like" evidence="3">
    <location>
        <begin position="35"/>
        <end position="86"/>
    </location>
</feature>
<dbReference type="GO" id="GO:0006955">
    <property type="term" value="P:immune response"/>
    <property type="evidence" value="ECO:0007669"/>
    <property type="project" value="InterPro"/>
</dbReference>
<proteinExistence type="predicted"/>
<evidence type="ECO:0000259" key="3">
    <source>
        <dbReference type="Pfam" id="PF00048"/>
    </source>
</evidence>
<dbReference type="GO" id="GO:0008009">
    <property type="term" value="F:chemokine activity"/>
    <property type="evidence" value="ECO:0007669"/>
    <property type="project" value="InterPro"/>
</dbReference>
<evidence type="ECO:0000313" key="4">
    <source>
        <dbReference type="EMBL" id="KAK5849754.1"/>
    </source>
</evidence>
<dbReference type="InterPro" id="IPR001811">
    <property type="entry name" value="Chemokine_IL8-like_dom"/>
</dbReference>
<dbReference type="InterPro" id="IPR036048">
    <property type="entry name" value="Interleukin_8-like_sf"/>
</dbReference>
<reference evidence="4 5" key="1">
    <citation type="journal article" date="2023" name="Genes (Basel)">
        <title>Chromosome-Level Genome Assembly and Circadian Gene Repertoire of the Patagonia Blennie Eleginops maclovinus-The Closest Ancestral Proxy of Antarctic Cryonotothenioids.</title>
        <authorList>
            <person name="Cheng C.C."/>
            <person name="Rivera-Colon A.G."/>
            <person name="Minhas B.F."/>
            <person name="Wilson L."/>
            <person name="Rayamajhi N."/>
            <person name="Vargas-Chacoff L."/>
            <person name="Catchen J.M."/>
        </authorList>
    </citation>
    <scope>NUCLEOTIDE SEQUENCE [LARGE SCALE GENOMIC DNA]</scope>
    <source>
        <strain evidence="4">JMC-PN-2008</strain>
    </source>
</reference>
<keyword evidence="1" id="KW-0202">Cytokine</keyword>
<reference evidence="4 5" key="2">
    <citation type="journal article" date="2023" name="Mol. Biol. Evol.">
        <title>Genomics of Secondarily Temperate Adaptation in the Only Non-Antarctic Icefish.</title>
        <authorList>
            <person name="Rivera-Colon A.G."/>
            <person name="Rayamajhi N."/>
            <person name="Minhas B.F."/>
            <person name="Madrigal G."/>
            <person name="Bilyk K.T."/>
            <person name="Yoon V."/>
            <person name="Hune M."/>
            <person name="Gregory S."/>
            <person name="Cheng C.H.C."/>
            <person name="Catchen J.M."/>
        </authorList>
    </citation>
    <scope>NUCLEOTIDE SEQUENCE [LARGE SCALE GENOMIC DNA]</scope>
    <source>
        <strain evidence="4">JMC-PN-2008</strain>
    </source>
</reference>
<keyword evidence="5" id="KW-1185">Reference proteome</keyword>
<gene>
    <name evidence="4" type="ORF">PBY51_014061</name>
</gene>
<evidence type="ECO:0000313" key="5">
    <source>
        <dbReference type="Proteomes" id="UP001346869"/>
    </source>
</evidence>
<organism evidence="4 5">
    <name type="scientific">Eleginops maclovinus</name>
    <name type="common">Patagonian blennie</name>
    <name type="synonym">Eleginus maclovinus</name>
    <dbReference type="NCBI Taxonomy" id="56733"/>
    <lineage>
        <taxon>Eukaryota</taxon>
        <taxon>Metazoa</taxon>
        <taxon>Chordata</taxon>
        <taxon>Craniata</taxon>
        <taxon>Vertebrata</taxon>
        <taxon>Euteleostomi</taxon>
        <taxon>Actinopterygii</taxon>
        <taxon>Neopterygii</taxon>
        <taxon>Teleostei</taxon>
        <taxon>Neoteleostei</taxon>
        <taxon>Acanthomorphata</taxon>
        <taxon>Eupercaria</taxon>
        <taxon>Perciformes</taxon>
        <taxon>Notothenioidei</taxon>
        <taxon>Eleginopidae</taxon>
        <taxon>Eleginops</taxon>
    </lineage>
</organism>
<dbReference type="Proteomes" id="UP001346869">
    <property type="component" value="Unassembled WGS sequence"/>
</dbReference>
<comment type="caution">
    <text evidence="4">The sequence shown here is derived from an EMBL/GenBank/DDBJ whole genome shotgun (WGS) entry which is preliminary data.</text>
</comment>
<evidence type="ECO:0000256" key="1">
    <source>
        <dbReference type="ARBA" id="ARBA00022514"/>
    </source>
</evidence>
<dbReference type="EMBL" id="JAUZQC010000023">
    <property type="protein sequence ID" value="KAK5849754.1"/>
    <property type="molecule type" value="Genomic_DNA"/>
</dbReference>
<feature type="chain" id="PRO_5042986251" description="Chemokine interleukin-8-like domain-containing protein" evidence="2">
    <location>
        <begin position="31"/>
        <end position="108"/>
    </location>
</feature>
<evidence type="ECO:0000256" key="2">
    <source>
        <dbReference type="SAM" id="SignalP"/>
    </source>
</evidence>
<name>A0AAN7WYB5_ELEMC</name>
<protein>
    <recommendedName>
        <fullName evidence="3">Chemokine interleukin-8-like domain-containing protein</fullName>
    </recommendedName>
</protein>